<evidence type="ECO:0000313" key="2">
    <source>
        <dbReference type="RefSeq" id="XP_075083612.1"/>
    </source>
</evidence>
<dbReference type="RefSeq" id="XP_075083612.1">
    <property type="nucleotide sequence ID" value="XM_075227511.1"/>
</dbReference>
<dbReference type="Proteomes" id="UP000790787">
    <property type="component" value="Chromosome 12"/>
</dbReference>
<proteinExistence type="predicted"/>
<sequence length="146" mass="16948">MKIQADKNRSFREFYVGDQLFVRLQPYRKMSLKGHSYHKLSPKYFGPFQIIKKVGSVAYQLHLPPHAKIHSTFHVSQLKKHIGSAPIVPDLPVSLSPHGNIVLELEQALEFQSISKHHRQVKQVLVKWFNCPLEDSTWIDVHAFKQ</sequence>
<evidence type="ECO:0000313" key="1">
    <source>
        <dbReference type="Proteomes" id="UP000790787"/>
    </source>
</evidence>
<protein>
    <submittedName>
        <fullName evidence="2">Uncharacterized protein LOC142167348</fullName>
    </submittedName>
</protein>
<reference evidence="1" key="1">
    <citation type="journal article" date="2014" name="Nat. Commun.">
        <title>The tobacco genome sequence and its comparison with those of tomato and potato.</title>
        <authorList>
            <person name="Sierro N."/>
            <person name="Battey J.N."/>
            <person name="Ouadi S."/>
            <person name="Bakaher N."/>
            <person name="Bovet L."/>
            <person name="Willig A."/>
            <person name="Goepfert S."/>
            <person name="Peitsch M.C."/>
            <person name="Ivanov N.V."/>
        </authorList>
    </citation>
    <scope>NUCLEOTIDE SEQUENCE [LARGE SCALE GENOMIC DNA]</scope>
</reference>
<gene>
    <name evidence="2" type="primary">LOC142167348</name>
</gene>
<keyword evidence="1" id="KW-1185">Reference proteome</keyword>
<name>A0AC58SF58_TOBAC</name>
<accession>A0AC58SF58</accession>
<organism evidence="1 2">
    <name type="scientific">Nicotiana tabacum</name>
    <name type="common">Common tobacco</name>
    <dbReference type="NCBI Taxonomy" id="4097"/>
    <lineage>
        <taxon>Eukaryota</taxon>
        <taxon>Viridiplantae</taxon>
        <taxon>Streptophyta</taxon>
        <taxon>Embryophyta</taxon>
        <taxon>Tracheophyta</taxon>
        <taxon>Spermatophyta</taxon>
        <taxon>Magnoliopsida</taxon>
        <taxon>eudicotyledons</taxon>
        <taxon>Gunneridae</taxon>
        <taxon>Pentapetalae</taxon>
        <taxon>asterids</taxon>
        <taxon>lamiids</taxon>
        <taxon>Solanales</taxon>
        <taxon>Solanaceae</taxon>
        <taxon>Nicotianoideae</taxon>
        <taxon>Nicotianeae</taxon>
        <taxon>Nicotiana</taxon>
    </lineage>
</organism>
<reference evidence="2" key="2">
    <citation type="submission" date="2025-08" db="UniProtKB">
        <authorList>
            <consortium name="RefSeq"/>
        </authorList>
    </citation>
    <scope>IDENTIFICATION</scope>
    <source>
        <tissue evidence="2">Leaf</tissue>
    </source>
</reference>